<dbReference type="Gene3D" id="1.10.10.60">
    <property type="entry name" value="Homeodomain-like"/>
    <property type="match status" value="2"/>
</dbReference>
<dbReference type="PRINTS" id="PR00032">
    <property type="entry name" value="HTHARAC"/>
</dbReference>
<organism evidence="5 6">
    <name type="scientific">Cupriavidus gilardii</name>
    <dbReference type="NCBI Taxonomy" id="82541"/>
    <lineage>
        <taxon>Bacteria</taxon>
        <taxon>Pseudomonadati</taxon>
        <taxon>Pseudomonadota</taxon>
        <taxon>Betaproteobacteria</taxon>
        <taxon>Burkholderiales</taxon>
        <taxon>Burkholderiaceae</taxon>
        <taxon>Cupriavidus</taxon>
    </lineage>
</organism>
<dbReference type="PROSITE" id="PS00041">
    <property type="entry name" value="HTH_ARAC_FAMILY_1"/>
    <property type="match status" value="1"/>
</dbReference>
<dbReference type="Pfam" id="PF12852">
    <property type="entry name" value="Cupin_6"/>
    <property type="match status" value="1"/>
</dbReference>
<gene>
    <name evidence="5" type="ORF">HLB16_18980</name>
</gene>
<sequence length="321" mass="34149">MSAPIAVSGDLIDELLLGMRLSSVQFRRIAMGSAAGVGFANPVGRGQFHFVGRGPAWLRSPDGQTHALGTGDALLIPRGGHHSMLSSPDAAPGDVRTFDPALSNQARAHGAHRGDEVWPSSGAVLFSGCMELDLGGMQPLVAAMPEVMRVDTLLQCAPEIEPMLAAMERESKVERAGHAVIMARLAEVVAALIVRGWVASGCGGASGWIGALRDPRLSMAIVAMHRQPDRDWTVAQLAKEASSSRSVFARRFLLATGVSPLRYLTELRMRLAVRKLSREGQSVEEVASQLGYGSLAAFSRAFKRTVGVSPGACRTACTDRR</sequence>
<accession>A0A849BGN4</accession>
<protein>
    <submittedName>
        <fullName evidence="5">AraC family transcriptional regulator</fullName>
    </submittedName>
</protein>
<reference evidence="5 6" key="1">
    <citation type="submission" date="2020-05" db="EMBL/GenBank/DDBJ databases">
        <title>MicrobeNet Type strains.</title>
        <authorList>
            <person name="Nicholson A.C."/>
        </authorList>
    </citation>
    <scope>NUCLEOTIDE SEQUENCE [LARGE SCALE GENOMIC DNA]</scope>
    <source>
        <strain evidence="5 6">ATCC 700815</strain>
    </source>
</reference>
<evidence type="ECO:0000256" key="2">
    <source>
        <dbReference type="ARBA" id="ARBA00023125"/>
    </source>
</evidence>
<evidence type="ECO:0000259" key="4">
    <source>
        <dbReference type="PROSITE" id="PS01124"/>
    </source>
</evidence>
<evidence type="ECO:0000256" key="3">
    <source>
        <dbReference type="ARBA" id="ARBA00023163"/>
    </source>
</evidence>
<keyword evidence="2" id="KW-0238">DNA-binding</keyword>
<name>A0A849BGN4_9BURK</name>
<dbReference type="PROSITE" id="PS01124">
    <property type="entry name" value="HTH_ARAC_FAMILY_2"/>
    <property type="match status" value="1"/>
</dbReference>
<comment type="caution">
    <text evidence="5">The sequence shown here is derived from an EMBL/GenBank/DDBJ whole genome shotgun (WGS) entry which is preliminary data.</text>
</comment>
<keyword evidence="1" id="KW-0805">Transcription regulation</keyword>
<dbReference type="PANTHER" id="PTHR46796">
    <property type="entry name" value="HTH-TYPE TRANSCRIPTIONAL ACTIVATOR RHAS-RELATED"/>
    <property type="match status" value="1"/>
</dbReference>
<dbReference type="InterPro" id="IPR018060">
    <property type="entry name" value="HTH_AraC"/>
</dbReference>
<keyword evidence="3" id="KW-0804">Transcription</keyword>
<dbReference type="PANTHER" id="PTHR46796:SF7">
    <property type="entry name" value="ARAC FAMILY TRANSCRIPTIONAL REGULATOR"/>
    <property type="match status" value="1"/>
</dbReference>
<dbReference type="RefSeq" id="WP_151023334.1">
    <property type="nucleotide sequence ID" value="NZ_BAAAEB010000046.1"/>
</dbReference>
<dbReference type="InterPro" id="IPR018062">
    <property type="entry name" value="HTH_AraC-typ_CS"/>
</dbReference>
<dbReference type="GO" id="GO:0003700">
    <property type="term" value="F:DNA-binding transcription factor activity"/>
    <property type="evidence" value="ECO:0007669"/>
    <property type="project" value="InterPro"/>
</dbReference>
<dbReference type="SMART" id="SM00342">
    <property type="entry name" value="HTH_ARAC"/>
    <property type="match status" value="1"/>
</dbReference>
<dbReference type="Proteomes" id="UP000542973">
    <property type="component" value="Unassembled WGS sequence"/>
</dbReference>
<evidence type="ECO:0000313" key="6">
    <source>
        <dbReference type="Proteomes" id="UP000542973"/>
    </source>
</evidence>
<dbReference type="InterPro" id="IPR032783">
    <property type="entry name" value="AraC_lig"/>
</dbReference>
<proteinExistence type="predicted"/>
<evidence type="ECO:0000256" key="1">
    <source>
        <dbReference type="ARBA" id="ARBA00023015"/>
    </source>
</evidence>
<dbReference type="SUPFAM" id="SSF46689">
    <property type="entry name" value="Homeodomain-like"/>
    <property type="match status" value="2"/>
</dbReference>
<dbReference type="EMBL" id="JABEMD010000036">
    <property type="protein sequence ID" value="NNH12953.1"/>
    <property type="molecule type" value="Genomic_DNA"/>
</dbReference>
<dbReference type="InterPro" id="IPR050204">
    <property type="entry name" value="AraC_XylS_family_regulators"/>
</dbReference>
<dbReference type="InterPro" id="IPR020449">
    <property type="entry name" value="Tscrpt_reg_AraC-type_HTH"/>
</dbReference>
<evidence type="ECO:0000313" key="5">
    <source>
        <dbReference type="EMBL" id="NNH12953.1"/>
    </source>
</evidence>
<dbReference type="Pfam" id="PF12833">
    <property type="entry name" value="HTH_18"/>
    <property type="match status" value="1"/>
</dbReference>
<feature type="domain" description="HTH araC/xylS-type" evidence="4">
    <location>
        <begin position="218"/>
        <end position="316"/>
    </location>
</feature>
<dbReference type="AlphaFoldDB" id="A0A849BGN4"/>
<dbReference type="InterPro" id="IPR009057">
    <property type="entry name" value="Homeodomain-like_sf"/>
</dbReference>
<dbReference type="GO" id="GO:0043565">
    <property type="term" value="F:sequence-specific DNA binding"/>
    <property type="evidence" value="ECO:0007669"/>
    <property type="project" value="InterPro"/>
</dbReference>